<protein>
    <recommendedName>
        <fullName evidence="4">Spore coat protein U domain-containing protein</fullName>
    </recommendedName>
</protein>
<reference evidence="2 3" key="1">
    <citation type="journal article" date="2010" name="BMC Genomics">
        <title>Metabolic flexibility revealed in the genome of the cyst-forming alpha-1 proteobacterium Rhodospirillum centenum.</title>
        <authorList>
            <person name="Lu Y.K."/>
            <person name="Marden J."/>
            <person name="Han M."/>
            <person name="Swingley W.D."/>
            <person name="Mastrian S.D."/>
            <person name="Chowdhury S.R."/>
            <person name="Hao J."/>
            <person name="Helmy T."/>
            <person name="Kim S."/>
            <person name="Kurdoglu A.A."/>
            <person name="Matthies H.J."/>
            <person name="Rollo D."/>
            <person name="Stothard P."/>
            <person name="Blankenship R.E."/>
            <person name="Bauer C.E."/>
            <person name="Touchman J.W."/>
        </authorList>
    </citation>
    <scope>NUCLEOTIDE SEQUENCE [LARGE SCALE GENOMIC DNA]</scope>
    <source>
        <strain evidence="3">ATCC 51521 / SW</strain>
    </source>
</reference>
<dbReference type="KEGG" id="rce:RC1_0164"/>
<keyword evidence="1" id="KW-0732">Signal</keyword>
<proteinExistence type="predicted"/>
<evidence type="ECO:0000313" key="2">
    <source>
        <dbReference type="EMBL" id="ACI97613.1"/>
    </source>
</evidence>
<feature type="signal peptide" evidence="1">
    <location>
        <begin position="1"/>
        <end position="29"/>
    </location>
</feature>
<accession>B6IQ77</accession>
<sequence length="159" mass="16143">METIMQTLTRIAFATLVATAATASVAAAAQSGSTIQLRGTVAVNCSVSVTDLNQALNISGGETNKQVGTVTETCNRGNGYKITVGSANAGKLVSGAAGTSPIMYTTIYDGQSGNAGSLEILRSQAQFNKVSSVNVTIPASAQYIAGDYADTLTITIAAR</sequence>
<dbReference type="AlphaFoldDB" id="B6IQ77"/>
<dbReference type="EMBL" id="CP000613">
    <property type="protein sequence ID" value="ACI97613.1"/>
    <property type="molecule type" value="Genomic_DNA"/>
</dbReference>
<gene>
    <name evidence="2" type="ordered locus">RC1_0164</name>
</gene>
<name>B6IQ77_RHOCS</name>
<dbReference type="eggNOG" id="ENOG5033GZA">
    <property type="taxonomic scope" value="Bacteria"/>
</dbReference>
<dbReference type="HOGENOM" id="CLU_1668025_0_0_5"/>
<evidence type="ECO:0000313" key="3">
    <source>
        <dbReference type="Proteomes" id="UP000001591"/>
    </source>
</evidence>
<dbReference type="Proteomes" id="UP000001591">
    <property type="component" value="Chromosome"/>
</dbReference>
<evidence type="ECO:0008006" key="4">
    <source>
        <dbReference type="Google" id="ProtNLM"/>
    </source>
</evidence>
<dbReference type="STRING" id="414684.RC1_0164"/>
<keyword evidence="3" id="KW-1185">Reference proteome</keyword>
<evidence type="ECO:0000256" key="1">
    <source>
        <dbReference type="SAM" id="SignalP"/>
    </source>
</evidence>
<organism evidence="2 3">
    <name type="scientific">Rhodospirillum centenum (strain ATCC 51521 / SW)</name>
    <dbReference type="NCBI Taxonomy" id="414684"/>
    <lineage>
        <taxon>Bacteria</taxon>
        <taxon>Pseudomonadati</taxon>
        <taxon>Pseudomonadota</taxon>
        <taxon>Alphaproteobacteria</taxon>
        <taxon>Rhodospirillales</taxon>
        <taxon>Rhodospirillaceae</taxon>
        <taxon>Rhodospirillum</taxon>
    </lineage>
</organism>
<feature type="chain" id="PRO_5002846657" description="Spore coat protein U domain-containing protein" evidence="1">
    <location>
        <begin position="30"/>
        <end position="159"/>
    </location>
</feature>